<dbReference type="InterPro" id="IPR022398">
    <property type="entry name" value="Peptidase_S8_His-AS"/>
</dbReference>
<accession>A0A395VEQ5</accession>
<dbReference type="EMBL" id="QRVL01000001">
    <property type="protein sequence ID" value="RGS41982.1"/>
    <property type="molecule type" value="Genomic_DNA"/>
</dbReference>
<reference evidence="9 10" key="1">
    <citation type="submission" date="2018-08" db="EMBL/GenBank/DDBJ databases">
        <title>A genome reference for cultivated species of the human gut microbiota.</title>
        <authorList>
            <person name="Zou Y."/>
            <person name="Xue W."/>
            <person name="Luo G."/>
        </authorList>
    </citation>
    <scope>NUCLEOTIDE SEQUENCE [LARGE SCALE GENOMIC DNA]</scope>
    <source>
        <strain evidence="9 10">AF22-12AC</strain>
    </source>
</reference>
<dbReference type="CDD" id="cd07487">
    <property type="entry name" value="Peptidases_S8_1"/>
    <property type="match status" value="1"/>
</dbReference>
<dbReference type="AlphaFoldDB" id="A0A395VEQ5"/>
<dbReference type="PROSITE" id="PS51892">
    <property type="entry name" value="SUBTILASE"/>
    <property type="match status" value="1"/>
</dbReference>
<dbReference type="SUPFAM" id="SSF52743">
    <property type="entry name" value="Subtilisin-like"/>
    <property type="match status" value="1"/>
</dbReference>
<dbReference type="InterPro" id="IPR015500">
    <property type="entry name" value="Peptidase_S8_subtilisin-rel"/>
</dbReference>
<dbReference type="PROSITE" id="PS00136">
    <property type="entry name" value="SUBTILASE_ASP"/>
    <property type="match status" value="1"/>
</dbReference>
<dbReference type="RefSeq" id="WP_118096292.1">
    <property type="nucleotide sequence ID" value="NZ_QRVL01000001.1"/>
</dbReference>
<keyword evidence="3 6" id="KW-0378">Hydrolase</keyword>
<proteinExistence type="inferred from homology"/>
<comment type="similarity">
    <text evidence="1 6 7">Belongs to the peptidase S8 family.</text>
</comment>
<evidence type="ECO:0000256" key="1">
    <source>
        <dbReference type="ARBA" id="ARBA00011073"/>
    </source>
</evidence>
<evidence type="ECO:0000256" key="5">
    <source>
        <dbReference type="PIRSR" id="PIRSR615500-1"/>
    </source>
</evidence>
<evidence type="ECO:0000313" key="10">
    <source>
        <dbReference type="Proteomes" id="UP000266172"/>
    </source>
</evidence>
<keyword evidence="2 6" id="KW-0645">Protease</keyword>
<feature type="domain" description="Peptidase S8/S53" evidence="8">
    <location>
        <begin position="20"/>
        <end position="279"/>
    </location>
</feature>
<dbReference type="PROSITE" id="PS00137">
    <property type="entry name" value="SUBTILASE_HIS"/>
    <property type="match status" value="1"/>
</dbReference>
<dbReference type="GO" id="GO:0006508">
    <property type="term" value="P:proteolysis"/>
    <property type="evidence" value="ECO:0007669"/>
    <property type="project" value="UniProtKB-KW"/>
</dbReference>
<protein>
    <submittedName>
        <fullName evidence="9">Peptidase S8</fullName>
    </submittedName>
</protein>
<gene>
    <name evidence="9" type="ORF">DWX93_01185</name>
</gene>
<dbReference type="PRINTS" id="PR00723">
    <property type="entry name" value="SUBTILISIN"/>
</dbReference>
<evidence type="ECO:0000259" key="8">
    <source>
        <dbReference type="Pfam" id="PF00082"/>
    </source>
</evidence>
<evidence type="ECO:0000256" key="2">
    <source>
        <dbReference type="ARBA" id="ARBA00022670"/>
    </source>
</evidence>
<dbReference type="GO" id="GO:0004252">
    <property type="term" value="F:serine-type endopeptidase activity"/>
    <property type="evidence" value="ECO:0007669"/>
    <property type="project" value="UniProtKB-UniRule"/>
</dbReference>
<dbReference type="Pfam" id="PF00082">
    <property type="entry name" value="Peptidase_S8"/>
    <property type="match status" value="1"/>
</dbReference>
<comment type="caution">
    <text evidence="9">The sequence shown here is derived from an EMBL/GenBank/DDBJ whole genome shotgun (WGS) entry which is preliminary data.</text>
</comment>
<dbReference type="InterPro" id="IPR036852">
    <property type="entry name" value="Peptidase_S8/S53_dom_sf"/>
</dbReference>
<evidence type="ECO:0000256" key="4">
    <source>
        <dbReference type="ARBA" id="ARBA00022825"/>
    </source>
</evidence>
<dbReference type="Gene3D" id="3.40.50.200">
    <property type="entry name" value="Peptidase S8/S53 domain"/>
    <property type="match status" value="1"/>
</dbReference>
<dbReference type="PANTHER" id="PTHR43806:SF11">
    <property type="entry name" value="CEREVISIN-RELATED"/>
    <property type="match status" value="1"/>
</dbReference>
<evidence type="ECO:0000256" key="7">
    <source>
        <dbReference type="RuleBase" id="RU003355"/>
    </source>
</evidence>
<evidence type="ECO:0000256" key="3">
    <source>
        <dbReference type="ARBA" id="ARBA00022801"/>
    </source>
</evidence>
<dbReference type="InterPro" id="IPR023827">
    <property type="entry name" value="Peptidase_S8_Asp-AS"/>
</dbReference>
<feature type="active site" description="Charge relay system" evidence="5 6">
    <location>
        <position position="61"/>
    </location>
</feature>
<dbReference type="Proteomes" id="UP000266172">
    <property type="component" value="Unassembled WGS sequence"/>
</dbReference>
<dbReference type="PANTHER" id="PTHR43806">
    <property type="entry name" value="PEPTIDASE S8"/>
    <property type="match status" value="1"/>
</dbReference>
<keyword evidence="4 6" id="KW-0720">Serine protease</keyword>
<feature type="active site" description="Charge relay system" evidence="5 6">
    <location>
        <position position="29"/>
    </location>
</feature>
<organism evidence="9 10">
    <name type="scientific">Roseburia hominis</name>
    <dbReference type="NCBI Taxonomy" id="301301"/>
    <lineage>
        <taxon>Bacteria</taxon>
        <taxon>Bacillati</taxon>
        <taxon>Bacillota</taxon>
        <taxon>Clostridia</taxon>
        <taxon>Lachnospirales</taxon>
        <taxon>Lachnospiraceae</taxon>
        <taxon>Roseburia</taxon>
    </lineage>
</organism>
<dbReference type="PROSITE" id="PS00138">
    <property type="entry name" value="SUBTILASE_SER"/>
    <property type="match status" value="1"/>
</dbReference>
<evidence type="ECO:0000256" key="6">
    <source>
        <dbReference type="PROSITE-ProRule" id="PRU01240"/>
    </source>
</evidence>
<name>A0A395VEQ5_9FIRM</name>
<dbReference type="InterPro" id="IPR023828">
    <property type="entry name" value="Peptidase_S8_Ser-AS"/>
</dbReference>
<evidence type="ECO:0000313" key="9">
    <source>
        <dbReference type="EMBL" id="RGS41982.1"/>
    </source>
</evidence>
<feature type="active site" description="Charge relay system" evidence="5 6">
    <location>
        <position position="246"/>
    </location>
</feature>
<dbReference type="InterPro" id="IPR050131">
    <property type="entry name" value="Peptidase_S8_subtilisin-like"/>
</dbReference>
<dbReference type="InterPro" id="IPR000209">
    <property type="entry name" value="Peptidase_S8/S53_dom"/>
</dbReference>
<sequence>MNRVRKIIHTDYAYKAGLSGKNVTVAIMDTGIVPHVDFGNRIRYFGDFCEGKTGLYDDNGHGTHVSGIVAGSGEASRKEYGMPVCHGIAPQADIVMLKVLDAKGNGNTRDVLAGMEWIAKNQQEYQIRLLNISVGMLPSAGEREQQELLSAVDDLWDRGIMVVAAAGNNGPKDNSVTIPGISRKIVTIGSSDDGKSEPGKRGLKTGYSSNGPTACCIVKPEILAPGTAIKSCGREKNGYQVKSGTSMAAPVVTGALALAFQKYPYLSPAEMKLRLYERAYPRGEQLGRKCWGMIHVDHLVRG</sequence>